<evidence type="ECO:0000256" key="3">
    <source>
        <dbReference type="ARBA" id="ARBA00022989"/>
    </source>
</evidence>
<keyword evidence="3 5" id="KW-1133">Transmembrane helix</keyword>
<protein>
    <submittedName>
        <fullName evidence="7">GH23394</fullName>
    </submittedName>
</protein>
<name>B4K3V8_DROGR</name>
<evidence type="ECO:0000259" key="6">
    <source>
        <dbReference type="PROSITE" id="PS50929"/>
    </source>
</evidence>
<dbReference type="OMA" id="TTILPWF"/>
<dbReference type="InParanoid" id="B4K3V8"/>
<evidence type="ECO:0000256" key="4">
    <source>
        <dbReference type="ARBA" id="ARBA00023136"/>
    </source>
</evidence>
<dbReference type="AlphaFoldDB" id="B4K3V8"/>
<dbReference type="SUPFAM" id="SSF90123">
    <property type="entry name" value="ABC transporter transmembrane region"/>
    <property type="match status" value="1"/>
</dbReference>
<dbReference type="PROSITE" id="PS50929">
    <property type="entry name" value="ABC_TM1F"/>
    <property type="match status" value="1"/>
</dbReference>
<reference evidence="7 8" key="1">
    <citation type="journal article" date="2007" name="Nature">
        <title>Evolution of genes and genomes on the Drosophila phylogeny.</title>
        <authorList>
            <consortium name="Drosophila 12 Genomes Consortium"/>
            <person name="Clark A.G."/>
            <person name="Eisen M.B."/>
            <person name="Smith D.R."/>
            <person name="Bergman C.M."/>
            <person name="Oliver B."/>
            <person name="Markow T.A."/>
            <person name="Kaufman T.C."/>
            <person name="Kellis M."/>
            <person name="Gelbart W."/>
            <person name="Iyer V.N."/>
            <person name="Pollard D.A."/>
            <person name="Sackton T.B."/>
            <person name="Larracuente A.M."/>
            <person name="Singh N.D."/>
            <person name="Abad J.P."/>
            <person name="Abt D.N."/>
            <person name="Adryan B."/>
            <person name="Aguade M."/>
            <person name="Akashi H."/>
            <person name="Anderson W.W."/>
            <person name="Aquadro C.F."/>
            <person name="Ardell D.H."/>
            <person name="Arguello R."/>
            <person name="Artieri C.G."/>
            <person name="Barbash D.A."/>
            <person name="Barker D."/>
            <person name="Barsanti P."/>
            <person name="Batterham P."/>
            <person name="Batzoglou S."/>
            <person name="Begun D."/>
            <person name="Bhutkar A."/>
            <person name="Blanco E."/>
            <person name="Bosak S.A."/>
            <person name="Bradley R.K."/>
            <person name="Brand A.D."/>
            <person name="Brent M.R."/>
            <person name="Brooks A.N."/>
            <person name="Brown R.H."/>
            <person name="Butlin R.K."/>
            <person name="Caggese C."/>
            <person name="Calvi B.R."/>
            <person name="Bernardo de Carvalho A."/>
            <person name="Caspi A."/>
            <person name="Castrezana S."/>
            <person name="Celniker S.E."/>
            <person name="Chang J.L."/>
            <person name="Chapple C."/>
            <person name="Chatterji S."/>
            <person name="Chinwalla A."/>
            <person name="Civetta A."/>
            <person name="Clifton S.W."/>
            <person name="Comeron J.M."/>
            <person name="Costello J.C."/>
            <person name="Coyne J.A."/>
            <person name="Daub J."/>
            <person name="David R.G."/>
            <person name="Delcher A.L."/>
            <person name="Delehaunty K."/>
            <person name="Do C.B."/>
            <person name="Ebling H."/>
            <person name="Edwards K."/>
            <person name="Eickbush T."/>
            <person name="Evans J.D."/>
            <person name="Filipski A."/>
            <person name="Findeiss S."/>
            <person name="Freyhult E."/>
            <person name="Fulton L."/>
            <person name="Fulton R."/>
            <person name="Garcia A.C."/>
            <person name="Gardiner A."/>
            <person name="Garfield D.A."/>
            <person name="Garvin B.E."/>
            <person name="Gibson G."/>
            <person name="Gilbert D."/>
            <person name="Gnerre S."/>
            <person name="Godfrey J."/>
            <person name="Good R."/>
            <person name="Gotea V."/>
            <person name="Gravely B."/>
            <person name="Greenberg A.J."/>
            <person name="Griffiths-Jones S."/>
            <person name="Gross S."/>
            <person name="Guigo R."/>
            <person name="Gustafson E.A."/>
            <person name="Haerty W."/>
            <person name="Hahn M.W."/>
            <person name="Halligan D.L."/>
            <person name="Halpern A.L."/>
            <person name="Halter G.M."/>
            <person name="Han M.V."/>
            <person name="Heger A."/>
            <person name="Hillier L."/>
            <person name="Hinrichs A.S."/>
            <person name="Holmes I."/>
            <person name="Hoskins R.A."/>
            <person name="Hubisz M.J."/>
            <person name="Hultmark D."/>
            <person name="Huntley M.A."/>
            <person name="Jaffe D.B."/>
            <person name="Jagadeeshan S."/>
            <person name="Jeck W.R."/>
            <person name="Johnson J."/>
            <person name="Jones C.D."/>
            <person name="Jordan W.C."/>
            <person name="Karpen G.H."/>
            <person name="Kataoka E."/>
            <person name="Keightley P.D."/>
            <person name="Kheradpour P."/>
            <person name="Kirkness E.F."/>
            <person name="Koerich L.B."/>
            <person name="Kristiansen K."/>
            <person name="Kudrna D."/>
            <person name="Kulathinal R.J."/>
            <person name="Kumar S."/>
            <person name="Kwok R."/>
            <person name="Lander E."/>
            <person name="Langley C.H."/>
            <person name="Lapoint R."/>
            <person name="Lazzaro B.P."/>
            <person name="Lee S.J."/>
            <person name="Levesque L."/>
            <person name="Li R."/>
            <person name="Lin C.F."/>
            <person name="Lin M.F."/>
            <person name="Lindblad-Toh K."/>
            <person name="Llopart A."/>
            <person name="Long M."/>
            <person name="Low L."/>
            <person name="Lozovsky E."/>
            <person name="Lu J."/>
            <person name="Luo M."/>
            <person name="Machado C.A."/>
            <person name="Makalowski W."/>
            <person name="Marzo M."/>
            <person name="Matsuda M."/>
            <person name="Matzkin L."/>
            <person name="McAllister B."/>
            <person name="McBride C.S."/>
            <person name="McKernan B."/>
            <person name="McKernan K."/>
            <person name="Mendez-Lago M."/>
            <person name="Minx P."/>
            <person name="Mollenhauer M.U."/>
            <person name="Montooth K."/>
            <person name="Mount S.M."/>
            <person name="Mu X."/>
            <person name="Myers E."/>
            <person name="Negre B."/>
            <person name="Newfeld S."/>
            <person name="Nielsen R."/>
            <person name="Noor M.A."/>
            <person name="O'Grady P."/>
            <person name="Pachter L."/>
            <person name="Papaceit M."/>
            <person name="Parisi M.J."/>
            <person name="Parisi M."/>
            <person name="Parts L."/>
            <person name="Pedersen J.S."/>
            <person name="Pesole G."/>
            <person name="Phillippy A.M."/>
            <person name="Ponting C.P."/>
            <person name="Pop M."/>
            <person name="Porcelli D."/>
            <person name="Powell J.R."/>
            <person name="Prohaska S."/>
            <person name="Pruitt K."/>
            <person name="Puig M."/>
            <person name="Quesneville H."/>
            <person name="Ram K.R."/>
            <person name="Rand D."/>
            <person name="Rasmussen M.D."/>
            <person name="Reed L.K."/>
            <person name="Reenan R."/>
            <person name="Reily A."/>
            <person name="Remington K.A."/>
            <person name="Rieger T.T."/>
            <person name="Ritchie M.G."/>
            <person name="Robin C."/>
            <person name="Rogers Y.H."/>
            <person name="Rohde C."/>
            <person name="Rozas J."/>
            <person name="Rubenfield M.J."/>
            <person name="Ruiz A."/>
            <person name="Russo S."/>
            <person name="Salzberg S.L."/>
            <person name="Sanchez-Gracia A."/>
            <person name="Saranga D.J."/>
            <person name="Sato H."/>
            <person name="Schaeffer S.W."/>
            <person name="Schatz M.C."/>
            <person name="Schlenke T."/>
            <person name="Schwartz R."/>
            <person name="Segarra C."/>
            <person name="Singh R.S."/>
            <person name="Sirot L."/>
            <person name="Sirota M."/>
            <person name="Sisneros N.B."/>
            <person name="Smith C.D."/>
            <person name="Smith T.F."/>
            <person name="Spieth J."/>
            <person name="Stage D.E."/>
            <person name="Stark A."/>
            <person name="Stephan W."/>
            <person name="Strausberg R.L."/>
            <person name="Strempel S."/>
            <person name="Sturgill D."/>
            <person name="Sutton G."/>
            <person name="Sutton G.G."/>
            <person name="Tao W."/>
            <person name="Teichmann S."/>
            <person name="Tobari Y.N."/>
            <person name="Tomimura Y."/>
            <person name="Tsolas J.M."/>
            <person name="Valente V.L."/>
            <person name="Venter E."/>
            <person name="Venter J.C."/>
            <person name="Vicario S."/>
            <person name="Vieira F.G."/>
            <person name="Vilella A.J."/>
            <person name="Villasante A."/>
            <person name="Walenz B."/>
            <person name="Wang J."/>
            <person name="Wasserman M."/>
            <person name="Watts T."/>
            <person name="Wilson D."/>
            <person name="Wilson R.K."/>
            <person name="Wing R.A."/>
            <person name="Wolfner M.F."/>
            <person name="Wong A."/>
            <person name="Wong G.K."/>
            <person name="Wu C.I."/>
            <person name="Wu G."/>
            <person name="Yamamoto D."/>
            <person name="Yang H.P."/>
            <person name="Yang S.P."/>
            <person name="Yorke J.A."/>
            <person name="Yoshida K."/>
            <person name="Zdobnov E."/>
            <person name="Zhang P."/>
            <person name="Zhang Y."/>
            <person name="Zimin A.V."/>
            <person name="Baldwin J."/>
            <person name="Abdouelleil A."/>
            <person name="Abdulkadir J."/>
            <person name="Abebe A."/>
            <person name="Abera B."/>
            <person name="Abreu J."/>
            <person name="Acer S.C."/>
            <person name="Aftuck L."/>
            <person name="Alexander A."/>
            <person name="An P."/>
            <person name="Anderson E."/>
            <person name="Anderson S."/>
            <person name="Arachi H."/>
            <person name="Azer M."/>
            <person name="Bachantsang P."/>
            <person name="Barry A."/>
            <person name="Bayul T."/>
            <person name="Berlin A."/>
            <person name="Bessette D."/>
            <person name="Bloom T."/>
            <person name="Blye J."/>
            <person name="Boguslavskiy L."/>
            <person name="Bonnet C."/>
            <person name="Boukhgalter B."/>
            <person name="Bourzgui I."/>
            <person name="Brown A."/>
            <person name="Cahill P."/>
            <person name="Channer S."/>
            <person name="Cheshatsang Y."/>
            <person name="Chuda L."/>
            <person name="Citroen M."/>
            <person name="Collymore A."/>
            <person name="Cooke P."/>
            <person name="Costello M."/>
            <person name="D'Aco K."/>
            <person name="Daza R."/>
            <person name="De Haan G."/>
            <person name="DeGray S."/>
            <person name="DeMaso C."/>
            <person name="Dhargay N."/>
            <person name="Dooley K."/>
            <person name="Dooley E."/>
            <person name="Doricent M."/>
            <person name="Dorje P."/>
            <person name="Dorjee K."/>
            <person name="Dupes A."/>
            <person name="Elong R."/>
            <person name="Falk J."/>
            <person name="Farina A."/>
            <person name="Faro S."/>
            <person name="Ferguson D."/>
            <person name="Fisher S."/>
            <person name="Foley C.D."/>
            <person name="Franke A."/>
            <person name="Friedrich D."/>
            <person name="Gadbois L."/>
            <person name="Gearin G."/>
            <person name="Gearin C.R."/>
            <person name="Giannoukos G."/>
            <person name="Goode T."/>
            <person name="Graham J."/>
            <person name="Grandbois E."/>
            <person name="Grewal S."/>
            <person name="Gyaltsen K."/>
            <person name="Hafez N."/>
            <person name="Hagos B."/>
            <person name="Hall J."/>
            <person name="Henson C."/>
            <person name="Hollinger A."/>
            <person name="Honan T."/>
            <person name="Huard M.D."/>
            <person name="Hughes L."/>
            <person name="Hurhula B."/>
            <person name="Husby M.E."/>
            <person name="Kamat A."/>
            <person name="Kanga B."/>
            <person name="Kashin S."/>
            <person name="Khazanovich D."/>
            <person name="Kisner P."/>
            <person name="Lance K."/>
            <person name="Lara M."/>
            <person name="Lee W."/>
            <person name="Lennon N."/>
            <person name="Letendre F."/>
            <person name="LeVine R."/>
            <person name="Lipovsky A."/>
            <person name="Liu X."/>
            <person name="Liu J."/>
            <person name="Liu S."/>
            <person name="Lokyitsang T."/>
            <person name="Lokyitsang Y."/>
            <person name="Lubonja R."/>
            <person name="Lui A."/>
            <person name="MacDonald P."/>
            <person name="Magnisalis V."/>
            <person name="Maru K."/>
            <person name="Matthews C."/>
            <person name="McCusker W."/>
            <person name="McDonough S."/>
            <person name="Mehta T."/>
            <person name="Meldrim J."/>
            <person name="Meneus L."/>
            <person name="Mihai O."/>
            <person name="Mihalev A."/>
            <person name="Mihova T."/>
            <person name="Mittelman R."/>
            <person name="Mlenga V."/>
            <person name="Montmayeur A."/>
            <person name="Mulrain L."/>
            <person name="Navidi A."/>
            <person name="Naylor J."/>
            <person name="Negash T."/>
            <person name="Nguyen T."/>
            <person name="Nguyen N."/>
            <person name="Nicol R."/>
            <person name="Norbu C."/>
            <person name="Norbu N."/>
            <person name="Novod N."/>
            <person name="O'Neill B."/>
            <person name="Osman S."/>
            <person name="Markiewicz E."/>
            <person name="Oyono O.L."/>
            <person name="Patti C."/>
            <person name="Phunkhang P."/>
            <person name="Pierre F."/>
            <person name="Priest M."/>
            <person name="Raghuraman S."/>
            <person name="Rege F."/>
            <person name="Reyes R."/>
            <person name="Rise C."/>
            <person name="Rogov P."/>
            <person name="Ross K."/>
            <person name="Ryan E."/>
            <person name="Settipalli S."/>
            <person name="Shea T."/>
            <person name="Sherpa N."/>
            <person name="Shi L."/>
            <person name="Shih D."/>
            <person name="Sparrow T."/>
            <person name="Spaulding J."/>
            <person name="Stalker J."/>
            <person name="Stange-Thomann N."/>
            <person name="Stavropoulos S."/>
            <person name="Stone C."/>
            <person name="Strader C."/>
            <person name="Tesfaye S."/>
            <person name="Thomson T."/>
            <person name="Thoulutsang Y."/>
            <person name="Thoulutsang D."/>
            <person name="Topham K."/>
            <person name="Topping I."/>
            <person name="Tsamla T."/>
            <person name="Vassiliev H."/>
            <person name="Vo A."/>
            <person name="Wangchuk T."/>
            <person name="Wangdi T."/>
            <person name="Weiand M."/>
            <person name="Wilkinson J."/>
            <person name="Wilson A."/>
            <person name="Yadav S."/>
            <person name="Young G."/>
            <person name="Yu Q."/>
            <person name="Zembek L."/>
            <person name="Zhong D."/>
            <person name="Zimmer A."/>
            <person name="Zwirko Z."/>
            <person name="Jaffe D.B."/>
            <person name="Alvarez P."/>
            <person name="Brockman W."/>
            <person name="Butler J."/>
            <person name="Chin C."/>
            <person name="Gnerre S."/>
            <person name="Grabherr M."/>
            <person name="Kleber M."/>
            <person name="Mauceli E."/>
            <person name="MacCallum I."/>
        </authorList>
    </citation>
    <scope>NUCLEOTIDE SEQUENCE [LARGE SCALE GENOMIC DNA]</scope>
    <source>
        <strain evidence="8">Tucson 15287-2541.00</strain>
    </source>
</reference>
<gene>
    <name evidence="7" type="primary">Dgri\GH23394</name>
    <name evidence="7" type="ORF">Dgri_GH23394</name>
</gene>
<dbReference type="EMBL" id="CH926166">
    <property type="protein sequence ID" value="EDW04375.1"/>
    <property type="molecule type" value="Genomic_DNA"/>
</dbReference>
<dbReference type="GO" id="GO:0140359">
    <property type="term" value="F:ABC-type transporter activity"/>
    <property type="evidence" value="ECO:0007669"/>
    <property type="project" value="InterPro"/>
</dbReference>
<evidence type="ECO:0000313" key="8">
    <source>
        <dbReference type="Proteomes" id="UP000001070"/>
    </source>
</evidence>
<dbReference type="GO" id="GO:0005524">
    <property type="term" value="F:ATP binding"/>
    <property type="evidence" value="ECO:0007669"/>
    <property type="project" value="InterPro"/>
</dbReference>
<dbReference type="SMR" id="B4K3V8"/>
<evidence type="ECO:0000256" key="1">
    <source>
        <dbReference type="ARBA" id="ARBA00004141"/>
    </source>
</evidence>
<feature type="transmembrane region" description="Helical" evidence="5">
    <location>
        <begin position="118"/>
        <end position="147"/>
    </location>
</feature>
<evidence type="ECO:0000313" key="7">
    <source>
        <dbReference type="EMBL" id="EDW04375.1"/>
    </source>
</evidence>
<evidence type="ECO:0000256" key="2">
    <source>
        <dbReference type="ARBA" id="ARBA00022692"/>
    </source>
</evidence>
<organism evidence="8">
    <name type="scientific">Drosophila grimshawi</name>
    <name type="common">Hawaiian fruit fly</name>
    <name type="synonym">Idiomyia grimshawi</name>
    <dbReference type="NCBI Taxonomy" id="7222"/>
    <lineage>
        <taxon>Eukaryota</taxon>
        <taxon>Metazoa</taxon>
        <taxon>Ecdysozoa</taxon>
        <taxon>Arthropoda</taxon>
        <taxon>Hexapoda</taxon>
        <taxon>Insecta</taxon>
        <taxon>Pterygota</taxon>
        <taxon>Neoptera</taxon>
        <taxon>Endopterygota</taxon>
        <taxon>Diptera</taxon>
        <taxon>Brachycera</taxon>
        <taxon>Muscomorpha</taxon>
        <taxon>Ephydroidea</taxon>
        <taxon>Drosophilidae</taxon>
        <taxon>Drosophila</taxon>
        <taxon>Hawaiian Drosophila</taxon>
    </lineage>
</organism>
<proteinExistence type="predicted"/>
<dbReference type="Proteomes" id="UP000001070">
    <property type="component" value="Unassembled WGS sequence"/>
</dbReference>
<accession>B4K3V8</accession>
<keyword evidence="2 5" id="KW-0812">Transmembrane</keyword>
<evidence type="ECO:0000256" key="5">
    <source>
        <dbReference type="SAM" id="Phobius"/>
    </source>
</evidence>
<keyword evidence="4 5" id="KW-0472">Membrane</keyword>
<dbReference type="eggNOG" id="KOG0055">
    <property type="taxonomic scope" value="Eukaryota"/>
</dbReference>
<dbReference type="OrthoDB" id="6500128at2759"/>
<comment type="subcellular location">
    <subcellularLocation>
        <location evidence="1">Membrane</location>
        <topology evidence="1">Multi-pass membrane protein</topology>
    </subcellularLocation>
</comment>
<dbReference type="GO" id="GO:0005886">
    <property type="term" value="C:plasma membrane"/>
    <property type="evidence" value="ECO:0007669"/>
    <property type="project" value="TreeGrafter"/>
</dbReference>
<dbReference type="PANTHER" id="PTHR24222:SF76">
    <property type="entry name" value="MYCOBACTIN IMPORT ATP-BINDING_PERMEASE PROTEIN IRTB"/>
    <property type="match status" value="1"/>
</dbReference>
<sequence length="183" mass="20619">MDHDEPSITSSDEKLVEEIPVAAGLESTPPISFWQLFRFSTYWELFWLFIGFVMCCIKALTLPAVVIVYSEFTAMLVDRAIQVGTSSTVHALPIFGGGKKLTNATREVNNEALYDDSISYGILLTIASFIMFISGIFSVDIFNLVALRQVTRMRIKLFESVMRQDIGWHDLASKQNFAQSMTE</sequence>
<feature type="transmembrane region" description="Helical" evidence="5">
    <location>
        <begin position="45"/>
        <end position="69"/>
    </location>
</feature>
<dbReference type="HOGENOM" id="CLU_102329_0_0_1"/>
<dbReference type="PANTHER" id="PTHR24222">
    <property type="entry name" value="ABC TRANSPORTER B FAMILY"/>
    <property type="match status" value="1"/>
</dbReference>
<dbReference type="InterPro" id="IPR011527">
    <property type="entry name" value="ABC1_TM_dom"/>
</dbReference>
<dbReference type="InterPro" id="IPR039421">
    <property type="entry name" value="Type_1_exporter"/>
</dbReference>
<keyword evidence="8" id="KW-1185">Reference proteome</keyword>
<dbReference type="Gene3D" id="1.20.1560.10">
    <property type="entry name" value="ABC transporter type 1, transmembrane domain"/>
    <property type="match status" value="1"/>
</dbReference>
<dbReference type="Pfam" id="PF00664">
    <property type="entry name" value="ABC_membrane"/>
    <property type="match status" value="1"/>
</dbReference>
<feature type="domain" description="ABC transmembrane type-1" evidence="6">
    <location>
        <begin position="49"/>
        <end position="183"/>
    </location>
</feature>
<dbReference type="InterPro" id="IPR036640">
    <property type="entry name" value="ABC1_TM_sf"/>
</dbReference>
<dbReference type="STRING" id="7222.B4K3V8"/>